<dbReference type="EMBL" id="JACEIK010017475">
    <property type="protein sequence ID" value="MCE5165872.1"/>
    <property type="molecule type" value="Genomic_DNA"/>
</dbReference>
<sequence length="148" mass="16218">LRQGCLAPGIALGRQWLMHAVALGGRRLAPSIVQFLLPCRTPCNAKITGALCECQTPKVQPKVYLKVTDRQLCDGASTPSAQKIRSFRPSAWVTENVKSHQVSDDHHLGRHPFDGEVDSHQSSNGPPLTPSRSGSPTLRVMEDLMDRQ</sequence>
<dbReference type="Proteomes" id="UP000823775">
    <property type="component" value="Unassembled WGS sequence"/>
</dbReference>
<keyword evidence="3" id="KW-1185">Reference proteome</keyword>
<feature type="non-terminal residue" evidence="2">
    <location>
        <position position="1"/>
    </location>
</feature>
<feature type="compositionally biased region" description="Polar residues" evidence="1">
    <location>
        <begin position="120"/>
        <end position="136"/>
    </location>
</feature>
<protein>
    <submittedName>
        <fullName evidence="2">Uncharacterized protein</fullName>
    </submittedName>
</protein>
<gene>
    <name evidence="2" type="ORF">HAX54_012736</name>
</gene>
<evidence type="ECO:0000313" key="2">
    <source>
        <dbReference type="EMBL" id="MCE5165872.1"/>
    </source>
</evidence>
<evidence type="ECO:0000313" key="3">
    <source>
        <dbReference type="Proteomes" id="UP000823775"/>
    </source>
</evidence>
<comment type="caution">
    <text evidence="2">The sequence shown here is derived from an EMBL/GenBank/DDBJ whole genome shotgun (WGS) entry which is preliminary data.</text>
</comment>
<feature type="non-terminal residue" evidence="2">
    <location>
        <position position="148"/>
    </location>
</feature>
<accession>A0ABS8Y2R8</accession>
<name>A0ABS8Y2R8_DATST</name>
<organism evidence="2 3">
    <name type="scientific">Datura stramonium</name>
    <name type="common">Jimsonweed</name>
    <name type="synonym">Common thornapple</name>
    <dbReference type="NCBI Taxonomy" id="4076"/>
    <lineage>
        <taxon>Eukaryota</taxon>
        <taxon>Viridiplantae</taxon>
        <taxon>Streptophyta</taxon>
        <taxon>Embryophyta</taxon>
        <taxon>Tracheophyta</taxon>
        <taxon>Spermatophyta</taxon>
        <taxon>Magnoliopsida</taxon>
        <taxon>eudicotyledons</taxon>
        <taxon>Gunneridae</taxon>
        <taxon>Pentapetalae</taxon>
        <taxon>asterids</taxon>
        <taxon>lamiids</taxon>
        <taxon>Solanales</taxon>
        <taxon>Solanaceae</taxon>
        <taxon>Solanoideae</taxon>
        <taxon>Datureae</taxon>
        <taxon>Datura</taxon>
    </lineage>
</organism>
<proteinExistence type="predicted"/>
<feature type="compositionally biased region" description="Basic and acidic residues" evidence="1">
    <location>
        <begin position="97"/>
        <end position="119"/>
    </location>
</feature>
<reference evidence="2 3" key="1">
    <citation type="journal article" date="2021" name="BMC Genomics">
        <title>Datura genome reveals duplications of psychoactive alkaloid biosynthetic genes and high mutation rate following tissue culture.</title>
        <authorList>
            <person name="Rajewski A."/>
            <person name="Carter-House D."/>
            <person name="Stajich J."/>
            <person name="Litt A."/>
        </authorList>
    </citation>
    <scope>NUCLEOTIDE SEQUENCE [LARGE SCALE GENOMIC DNA]</scope>
    <source>
        <strain evidence="2">AR-01</strain>
    </source>
</reference>
<evidence type="ECO:0000256" key="1">
    <source>
        <dbReference type="SAM" id="MobiDB-lite"/>
    </source>
</evidence>
<feature type="region of interest" description="Disordered" evidence="1">
    <location>
        <begin position="96"/>
        <end position="148"/>
    </location>
</feature>